<comment type="function">
    <text evidence="6">Component of the Mediator complex, a coactivator involved in the regulated transcription of nearly all RNA polymerase II-dependent genes. Mediator functions as a bridge to convey information from gene-specific regulatory proteins to the basal RNA polymerase II transcription machinery. Mediator is recruited to promoters by direct interactions with regulatory proteins and serves as a scaffold for the assembly of a functional preinitiation complex with RNA polymerase II and the general transcription factors.</text>
</comment>
<evidence type="ECO:0000313" key="8">
    <source>
        <dbReference type="Proteomes" id="UP001138500"/>
    </source>
</evidence>
<reference evidence="7 8" key="1">
    <citation type="journal article" date="2018" name="IMA Fungus">
        <title>IMA Genome-F 10: Nine draft genome sequences of Claviceps purpurea s.lat., including C. arundinis, C. humidiphila, and C. cf. spartinae, pseudomolecules for the pitch canker pathogen Fusarium circinatum, draft genome of Davidsoniella eucalypti, Grosmannia galeiformis, Quambalaria eucalypti, and Teratosphaeria destructans.</title>
        <authorList>
            <person name="Wingfield B.D."/>
            <person name="Liu M."/>
            <person name="Nguyen H.D."/>
            <person name="Lane F.A."/>
            <person name="Morgan S.W."/>
            <person name="De Vos L."/>
            <person name="Wilken P.M."/>
            <person name="Duong T.A."/>
            <person name="Aylward J."/>
            <person name="Coetzee M.P."/>
            <person name="Dadej K."/>
            <person name="De Beer Z.W."/>
            <person name="Findlay W."/>
            <person name="Havenga M."/>
            <person name="Kolarik M."/>
            <person name="Menzies J.G."/>
            <person name="Naidoo K."/>
            <person name="Pochopski O."/>
            <person name="Shoukouhi P."/>
            <person name="Santana Q.C."/>
            <person name="Seifert K.A."/>
            <person name="Soal N."/>
            <person name="Steenkamp E.T."/>
            <person name="Tatham C.T."/>
            <person name="van der Nest M.A."/>
            <person name="Wingfield M.J."/>
        </authorList>
    </citation>
    <scope>NUCLEOTIDE SEQUENCE [LARGE SCALE GENOMIC DNA]</scope>
    <source>
        <strain evidence="7">CMW44962</strain>
    </source>
</reference>
<comment type="subcellular location">
    <subcellularLocation>
        <location evidence="1 6">Nucleus</location>
    </subcellularLocation>
</comment>
<evidence type="ECO:0000256" key="3">
    <source>
        <dbReference type="ARBA" id="ARBA00023015"/>
    </source>
</evidence>
<comment type="similarity">
    <text evidence="2 6">Belongs to the Mediator complex subunit 10 family.</text>
</comment>
<dbReference type="OrthoDB" id="337270at2759"/>
<dbReference type="Proteomes" id="UP001138500">
    <property type="component" value="Unassembled WGS sequence"/>
</dbReference>
<comment type="subunit">
    <text evidence="6">Component of the Mediator complex.</text>
</comment>
<evidence type="ECO:0000313" key="7">
    <source>
        <dbReference type="EMBL" id="KAH9839671.1"/>
    </source>
</evidence>
<evidence type="ECO:0000256" key="1">
    <source>
        <dbReference type="ARBA" id="ARBA00004123"/>
    </source>
</evidence>
<evidence type="ECO:0000256" key="2">
    <source>
        <dbReference type="ARBA" id="ARBA00005389"/>
    </source>
</evidence>
<keyword evidence="3 6" id="KW-0805">Transcription regulation</keyword>
<dbReference type="Pfam" id="PF09748">
    <property type="entry name" value="Med10"/>
    <property type="match status" value="1"/>
</dbReference>
<accession>A0A9W7SXS3</accession>
<reference evidence="7 8" key="2">
    <citation type="journal article" date="2021" name="Curr. Genet.">
        <title>Genetic response to nitrogen starvation in the aggressive Eucalyptus foliar pathogen Teratosphaeria destructans.</title>
        <authorList>
            <person name="Havenga M."/>
            <person name="Wingfield B.D."/>
            <person name="Wingfield M.J."/>
            <person name="Dreyer L.L."/>
            <person name="Roets F."/>
            <person name="Aylward J."/>
        </authorList>
    </citation>
    <scope>NUCLEOTIDE SEQUENCE [LARGE SCALE GENOMIC DNA]</scope>
    <source>
        <strain evidence="7">CMW44962</strain>
    </source>
</reference>
<evidence type="ECO:0000256" key="4">
    <source>
        <dbReference type="ARBA" id="ARBA00023163"/>
    </source>
</evidence>
<name>A0A9W7SXS3_9PEZI</name>
<keyword evidence="5 6" id="KW-0539">Nucleus</keyword>
<organism evidence="7 8">
    <name type="scientific">Teratosphaeria destructans</name>
    <dbReference type="NCBI Taxonomy" id="418781"/>
    <lineage>
        <taxon>Eukaryota</taxon>
        <taxon>Fungi</taxon>
        <taxon>Dikarya</taxon>
        <taxon>Ascomycota</taxon>
        <taxon>Pezizomycotina</taxon>
        <taxon>Dothideomycetes</taxon>
        <taxon>Dothideomycetidae</taxon>
        <taxon>Mycosphaerellales</taxon>
        <taxon>Teratosphaeriaceae</taxon>
        <taxon>Teratosphaeria</taxon>
    </lineage>
</organism>
<proteinExistence type="inferred from homology"/>
<dbReference type="InterPro" id="IPR019145">
    <property type="entry name" value="Mediator_Med10"/>
</dbReference>
<dbReference type="AlphaFoldDB" id="A0A9W7SXS3"/>
<dbReference type="EMBL" id="RIBY02000602">
    <property type="protein sequence ID" value="KAH9839671.1"/>
    <property type="molecule type" value="Genomic_DNA"/>
</dbReference>
<keyword evidence="4 6" id="KW-0804">Transcription</keyword>
<dbReference type="GO" id="GO:0006357">
    <property type="term" value="P:regulation of transcription by RNA polymerase II"/>
    <property type="evidence" value="ECO:0007669"/>
    <property type="project" value="InterPro"/>
</dbReference>
<keyword evidence="8" id="KW-1185">Reference proteome</keyword>
<evidence type="ECO:0000256" key="6">
    <source>
        <dbReference type="RuleBase" id="RU364146"/>
    </source>
</evidence>
<protein>
    <recommendedName>
        <fullName evidence="6">Mediator of RNA polymerase II transcription subunit 10</fullName>
    </recommendedName>
    <alternativeName>
        <fullName evidence="6">Mediator complex subunit 10</fullName>
    </alternativeName>
</protein>
<gene>
    <name evidence="6" type="primary">MED10</name>
    <name evidence="7" type="ORF">Tdes44962_MAKER08014</name>
</gene>
<comment type="caution">
    <text evidence="7">The sequence shown here is derived from an EMBL/GenBank/DDBJ whole genome shotgun (WGS) entry which is preliminary data.</text>
</comment>
<keyword evidence="6" id="KW-0010">Activator</keyword>
<evidence type="ECO:0000256" key="5">
    <source>
        <dbReference type="ARBA" id="ARBA00023242"/>
    </source>
</evidence>
<dbReference type="GO" id="GO:0016592">
    <property type="term" value="C:mediator complex"/>
    <property type="evidence" value="ECO:0007669"/>
    <property type="project" value="InterPro"/>
</dbReference>
<dbReference type="GO" id="GO:0003712">
    <property type="term" value="F:transcription coregulator activity"/>
    <property type="evidence" value="ECO:0007669"/>
    <property type="project" value="InterPro"/>
</dbReference>
<sequence>MAAQPLAPDLLTECEKDLTKIIENLYLLILQTHDHQGPNTQTGIAKEIKSLLQNLVELSKKARHLPTQIPVEVIEYVEGSRNPDIYTREFVELVMRLNQELKGKSQAFASFRDILGREMASAIPEIQTEVRQVVQSTGGKLEP</sequence>